<feature type="domain" description="DUF3885" evidence="1">
    <location>
        <begin position="20"/>
        <end position="198"/>
    </location>
</feature>
<comment type="caution">
    <text evidence="2">The sequence shown here is derived from an EMBL/GenBank/DDBJ whole genome shotgun (WGS) entry which is preliminary data.</text>
</comment>
<dbReference type="RefSeq" id="WP_157589404.1">
    <property type="nucleotide sequence ID" value="NZ_WPIN01000016.1"/>
</dbReference>
<gene>
    <name evidence="2" type="ORF">GO755_31465</name>
</gene>
<dbReference type="AlphaFoldDB" id="A0A7K1SLA3"/>
<dbReference type="InterPro" id="IPR024976">
    <property type="entry name" value="DUF3885"/>
</dbReference>
<dbReference type="Proteomes" id="UP000436006">
    <property type="component" value="Unassembled WGS sequence"/>
</dbReference>
<evidence type="ECO:0000259" key="1">
    <source>
        <dbReference type="Pfam" id="PF13021"/>
    </source>
</evidence>
<name>A0A7K1SLA3_9BACT</name>
<protein>
    <recommendedName>
        <fullName evidence="1">DUF3885 domain-containing protein</fullName>
    </recommendedName>
</protein>
<accession>A0A7K1SLA3</accession>
<proteinExistence type="predicted"/>
<keyword evidence="3" id="KW-1185">Reference proteome</keyword>
<dbReference type="EMBL" id="WPIN01000016">
    <property type="protein sequence ID" value="MVM34590.1"/>
    <property type="molecule type" value="Genomic_DNA"/>
</dbReference>
<dbReference type="Pfam" id="PF13021">
    <property type="entry name" value="DUF3885"/>
    <property type="match status" value="1"/>
</dbReference>
<evidence type="ECO:0000313" key="3">
    <source>
        <dbReference type="Proteomes" id="UP000436006"/>
    </source>
</evidence>
<reference evidence="2 3" key="1">
    <citation type="submission" date="2019-12" db="EMBL/GenBank/DDBJ databases">
        <title>Spirosoma sp. HMF4905 genome sequencing and assembly.</title>
        <authorList>
            <person name="Kang H."/>
            <person name="Cha I."/>
            <person name="Kim H."/>
            <person name="Joh K."/>
        </authorList>
    </citation>
    <scope>NUCLEOTIDE SEQUENCE [LARGE SCALE GENOMIC DNA]</scope>
    <source>
        <strain evidence="2 3">HMF4905</strain>
    </source>
</reference>
<organism evidence="2 3">
    <name type="scientific">Spirosoma arboris</name>
    <dbReference type="NCBI Taxonomy" id="2682092"/>
    <lineage>
        <taxon>Bacteria</taxon>
        <taxon>Pseudomonadati</taxon>
        <taxon>Bacteroidota</taxon>
        <taxon>Cytophagia</taxon>
        <taxon>Cytophagales</taxon>
        <taxon>Cytophagaceae</taxon>
        <taxon>Spirosoma</taxon>
    </lineage>
</organism>
<sequence>MTPSQFEGIWTSKYPLTPPIAYLLRDAYPERWFRIHSLPESKRYPEDESDWSILLDRQNSLISDLLGNNSDVLLVAGEYAFDSNNGHVWEFSPVDSIHHLPFTELKPVPLETLNTERNLNEFKPGEFYRLVFSTIHWQSSTWDKLLKEIAYDELRAFFISIANELIIAPYDGGIDIILKDEPTRNIYKTKYKDWLSIHESGL</sequence>
<evidence type="ECO:0000313" key="2">
    <source>
        <dbReference type="EMBL" id="MVM34590.1"/>
    </source>
</evidence>